<gene>
    <name evidence="1" type="ORF">LCGC14_2578030</name>
</gene>
<reference evidence="1" key="1">
    <citation type="journal article" date="2015" name="Nature">
        <title>Complex archaea that bridge the gap between prokaryotes and eukaryotes.</title>
        <authorList>
            <person name="Spang A."/>
            <person name="Saw J.H."/>
            <person name="Jorgensen S.L."/>
            <person name="Zaremba-Niedzwiedzka K."/>
            <person name="Martijn J."/>
            <person name="Lind A.E."/>
            <person name="van Eijk R."/>
            <person name="Schleper C."/>
            <person name="Guy L."/>
            <person name="Ettema T.J."/>
        </authorList>
    </citation>
    <scope>NUCLEOTIDE SEQUENCE</scope>
</reference>
<comment type="caution">
    <text evidence="1">The sequence shown here is derived from an EMBL/GenBank/DDBJ whole genome shotgun (WGS) entry which is preliminary data.</text>
</comment>
<accession>A0A0F9AFQ7</accession>
<protein>
    <submittedName>
        <fullName evidence="1">Uncharacterized protein</fullName>
    </submittedName>
</protein>
<dbReference type="EMBL" id="LAZR01042967">
    <property type="protein sequence ID" value="KKL08220.1"/>
    <property type="molecule type" value="Genomic_DNA"/>
</dbReference>
<dbReference type="AlphaFoldDB" id="A0A0F9AFQ7"/>
<feature type="non-terminal residue" evidence="1">
    <location>
        <position position="178"/>
    </location>
</feature>
<name>A0A0F9AFQ7_9ZZZZ</name>
<evidence type="ECO:0000313" key="1">
    <source>
        <dbReference type="EMBL" id="KKL08220.1"/>
    </source>
</evidence>
<organism evidence="1">
    <name type="scientific">marine sediment metagenome</name>
    <dbReference type="NCBI Taxonomy" id="412755"/>
    <lineage>
        <taxon>unclassified sequences</taxon>
        <taxon>metagenomes</taxon>
        <taxon>ecological metagenomes</taxon>
    </lineage>
</organism>
<proteinExistence type="predicted"/>
<sequence length="178" mass="19418">MAQFARPSSTVDAGGWTYLVASLHEDTNEVIPNGDTDYAEAETTDTIMKLALSSVADPTVGTGHTLRFTAEALNGGGGGEKLDVYLYEGTSLIVKAFSKQGINRDAYQLYEYTLSEVEANSINNYTDLRAWFEVDNLNGAELIRITQIEFEVPDVAGNQWQRLVADDVGITDGLTNIK</sequence>